<sequence>MPLFRLMRLALAVIPLIAALGCGSVGTVTSIEADPPTRGLLAMLQREQAPTQEDRGYRVEIGTPDGSPIGAGETELVLRVTDADGEPVSQFREDMTKLMHLILVSGDLSSFQHLHPEHEGDGVFRVRASFPFAGRFLLTTEFKPDRKDVTVVRQWATVAGEARADAVVEPDLEFVKQTDGLRVTLSASPAVTNLKAGQMVMLLFRLADGKTGEPVKELEPFLGTSGHCVILNREADQYVHAHAAEGMSGGANVMFHAVFPEKGVYKLWGQFQHEGRTITVPFVVNVG</sequence>
<feature type="chain" id="PRO_5038425145" description="YtkA-like domain-containing protein" evidence="1">
    <location>
        <begin position="19"/>
        <end position="287"/>
    </location>
</feature>
<keyword evidence="1" id="KW-0732">Signal</keyword>
<name>A0A927H5X4_9BACL</name>
<dbReference type="PROSITE" id="PS51257">
    <property type="entry name" value="PROKAR_LIPOPROTEIN"/>
    <property type="match status" value="1"/>
</dbReference>
<evidence type="ECO:0000256" key="1">
    <source>
        <dbReference type="SAM" id="SignalP"/>
    </source>
</evidence>
<keyword evidence="3" id="KW-1185">Reference proteome</keyword>
<accession>A0A927H5X4</accession>
<evidence type="ECO:0000313" key="3">
    <source>
        <dbReference type="Proteomes" id="UP000632125"/>
    </source>
</evidence>
<dbReference type="RefSeq" id="WP_190862434.1">
    <property type="nucleotide sequence ID" value="NZ_JACXIY010000017.1"/>
</dbReference>
<evidence type="ECO:0000313" key="2">
    <source>
        <dbReference type="EMBL" id="MBD2869926.1"/>
    </source>
</evidence>
<feature type="signal peptide" evidence="1">
    <location>
        <begin position="1"/>
        <end position="18"/>
    </location>
</feature>
<protein>
    <recommendedName>
        <fullName evidence="4">YtkA-like domain-containing protein</fullName>
    </recommendedName>
</protein>
<comment type="caution">
    <text evidence="2">The sequence shown here is derived from an EMBL/GenBank/DDBJ whole genome shotgun (WGS) entry which is preliminary data.</text>
</comment>
<gene>
    <name evidence="2" type="ORF">IDH41_15150</name>
</gene>
<dbReference type="EMBL" id="JACXIY010000017">
    <property type="protein sequence ID" value="MBD2869926.1"/>
    <property type="molecule type" value="Genomic_DNA"/>
</dbReference>
<evidence type="ECO:0008006" key="4">
    <source>
        <dbReference type="Google" id="ProtNLM"/>
    </source>
</evidence>
<reference evidence="2" key="1">
    <citation type="submission" date="2020-09" db="EMBL/GenBank/DDBJ databases">
        <title>A novel bacterium of genus Paenibacillus, isolated from South China Sea.</title>
        <authorList>
            <person name="Huang H."/>
            <person name="Mo K."/>
            <person name="Hu Y."/>
        </authorList>
    </citation>
    <scope>NUCLEOTIDE SEQUENCE</scope>
    <source>
        <strain evidence="2">IB182493</strain>
    </source>
</reference>
<dbReference type="Proteomes" id="UP000632125">
    <property type="component" value="Unassembled WGS sequence"/>
</dbReference>
<proteinExistence type="predicted"/>
<organism evidence="2 3">
    <name type="scientific">Paenibacillus arenilitoris</name>
    <dbReference type="NCBI Taxonomy" id="2772299"/>
    <lineage>
        <taxon>Bacteria</taxon>
        <taxon>Bacillati</taxon>
        <taxon>Bacillota</taxon>
        <taxon>Bacilli</taxon>
        <taxon>Bacillales</taxon>
        <taxon>Paenibacillaceae</taxon>
        <taxon>Paenibacillus</taxon>
    </lineage>
</organism>
<dbReference type="AlphaFoldDB" id="A0A927H5X4"/>